<keyword evidence="2" id="KW-1133">Transmembrane helix</keyword>
<proteinExistence type="predicted"/>
<dbReference type="Proteomes" id="UP000006230">
    <property type="component" value="Unassembled WGS sequence"/>
</dbReference>
<feature type="region of interest" description="Disordered" evidence="1">
    <location>
        <begin position="45"/>
        <end position="89"/>
    </location>
</feature>
<accession>Q0FWE2</accession>
<dbReference type="EMBL" id="AATQ01000001">
    <property type="protein sequence ID" value="EAU48610.1"/>
    <property type="molecule type" value="Genomic_DNA"/>
</dbReference>
<protein>
    <submittedName>
        <fullName evidence="3">Uncharacterized protein</fullName>
    </submittedName>
</protein>
<feature type="transmembrane region" description="Helical" evidence="2">
    <location>
        <begin position="135"/>
        <end position="157"/>
    </location>
</feature>
<feature type="compositionally biased region" description="Polar residues" evidence="1">
    <location>
        <begin position="57"/>
        <end position="78"/>
    </location>
</feature>
<dbReference type="HOGENOM" id="CLU_1592995_0_0_5"/>
<keyword evidence="2" id="KW-0812">Transmembrane</keyword>
<dbReference type="AlphaFoldDB" id="Q0FWE2"/>
<evidence type="ECO:0000256" key="2">
    <source>
        <dbReference type="SAM" id="Phobius"/>
    </source>
</evidence>
<name>Q0FWE2_SALBH</name>
<comment type="caution">
    <text evidence="3">The sequence shown here is derived from an EMBL/GenBank/DDBJ whole genome shotgun (WGS) entry which is preliminary data.</text>
</comment>
<evidence type="ECO:0000313" key="3">
    <source>
        <dbReference type="EMBL" id="EAU48610.1"/>
    </source>
</evidence>
<keyword evidence="2" id="KW-0472">Membrane</keyword>
<gene>
    <name evidence="3" type="ORF">R2601_03518</name>
</gene>
<evidence type="ECO:0000313" key="4">
    <source>
        <dbReference type="Proteomes" id="UP000006230"/>
    </source>
</evidence>
<evidence type="ECO:0000256" key="1">
    <source>
        <dbReference type="SAM" id="MobiDB-lite"/>
    </source>
</evidence>
<sequence length="167" mass="17050">MSGAGGCRAAAQHSRNLASTSSQLIGASALPGTWVPVAVKRRPSANTISTRPGGISIVQSREGSGTGTTLAAVASTSGSRRRSGEKSATLMPRRTIATATRKGMANLASTSVSGARRFSSGVQPSMWKSPTARRISAISSGAMPSAVTMSIAAFMWLCEVPTAGQRL</sequence>
<organism evidence="3 4">
    <name type="scientific">Salipiger bermudensis (strain DSM 26914 / JCM 13377 / KCTC 12554 / HTCC2601)</name>
    <name type="common">Pelagibaca bermudensis</name>
    <dbReference type="NCBI Taxonomy" id="314265"/>
    <lineage>
        <taxon>Bacteria</taxon>
        <taxon>Pseudomonadati</taxon>
        <taxon>Pseudomonadota</taxon>
        <taxon>Alphaproteobacteria</taxon>
        <taxon>Rhodobacterales</taxon>
        <taxon>Roseobacteraceae</taxon>
        <taxon>Salipiger</taxon>
    </lineage>
</organism>
<keyword evidence="4" id="KW-1185">Reference proteome</keyword>
<reference evidence="3 4" key="1">
    <citation type="journal article" date="2010" name="J. Bacteriol.">
        <title>Genome sequences of Pelagibaca bermudensis HTCC2601T and Maritimibacter alkaliphilus HTCC2654T, the type strains of two marine Roseobacter genera.</title>
        <authorList>
            <person name="Thrash J.C."/>
            <person name="Cho J.C."/>
            <person name="Ferriera S."/>
            <person name="Johnson J."/>
            <person name="Vergin K.L."/>
            <person name="Giovannoni S.J."/>
        </authorList>
    </citation>
    <scope>NUCLEOTIDE SEQUENCE [LARGE SCALE GENOMIC DNA]</scope>
    <source>
        <strain evidence="4">DSM 26914 / JCM 13377 / KCTC 12554 / HTCC2601</strain>
    </source>
</reference>